<dbReference type="GO" id="GO:0005737">
    <property type="term" value="C:cytoplasm"/>
    <property type="evidence" value="ECO:0007669"/>
    <property type="project" value="TreeGrafter"/>
</dbReference>
<dbReference type="InterPro" id="IPR029030">
    <property type="entry name" value="Caspase-like_dom_sf"/>
</dbReference>
<organism evidence="5 6">
    <name type="scientific">Rhizoctonia solani</name>
    <dbReference type="NCBI Taxonomy" id="456999"/>
    <lineage>
        <taxon>Eukaryota</taxon>
        <taxon>Fungi</taxon>
        <taxon>Dikarya</taxon>
        <taxon>Basidiomycota</taxon>
        <taxon>Agaricomycotina</taxon>
        <taxon>Agaricomycetes</taxon>
        <taxon>Cantharellales</taxon>
        <taxon>Ceratobasidiaceae</taxon>
        <taxon>Rhizoctonia</taxon>
    </lineage>
</organism>
<keyword evidence="3" id="KW-0378">Hydrolase</keyword>
<evidence type="ECO:0000256" key="2">
    <source>
        <dbReference type="ARBA" id="ARBA00022703"/>
    </source>
</evidence>
<dbReference type="PANTHER" id="PTHR48104">
    <property type="entry name" value="METACASPASE-4"/>
    <property type="match status" value="1"/>
</dbReference>
<accession>A0A8H3CWJ7</accession>
<dbReference type="EMBL" id="CAJMWT010005169">
    <property type="protein sequence ID" value="CAE6502503.1"/>
    <property type="molecule type" value="Genomic_DNA"/>
</dbReference>
<dbReference type="GO" id="GO:0004197">
    <property type="term" value="F:cysteine-type endopeptidase activity"/>
    <property type="evidence" value="ECO:0007669"/>
    <property type="project" value="InterPro"/>
</dbReference>
<evidence type="ECO:0000313" key="5">
    <source>
        <dbReference type="EMBL" id="CAE6502503.1"/>
    </source>
</evidence>
<reference evidence="5" key="1">
    <citation type="submission" date="2021-01" db="EMBL/GenBank/DDBJ databases">
        <authorList>
            <person name="Kaushik A."/>
        </authorList>
    </citation>
    <scope>NUCLEOTIDE SEQUENCE</scope>
    <source>
        <strain evidence="5">AG2-2IIIB</strain>
    </source>
</reference>
<protein>
    <recommendedName>
        <fullName evidence="4">Peptidase C14 caspase domain-containing protein</fullName>
    </recommendedName>
</protein>
<gene>
    <name evidence="5" type="ORF">RDB_LOCUS141341</name>
</gene>
<dbReference type="InterPro" id="IPR011600">
    <property type="entry name" value="Pept_C14_caspase"/>
</dbReference>
<dbReference type="PANTHER" id="PTHR48104:SF30">
    <property type="entry name" value="METACASPASE-1"/>
    <property type="match status" value="1"/>
</dbReference>
<dbReference type="Proteomes" id="UP000663843">
    <property type="component" value="Unassembled WGS sequence"/>
</dbReference>
<dbReference type="Pfam" id="PF00656">
    <property type="entry name" value="Peptidase_C14"/>
    <property type="match status" value="1"/>
</dbReference>
<name>A0A8H3CWJ7_9AGAM</name>
<dbReference type="SUPFAM" id="SSF52129">
    <property type="entry name" value="Caspase-like"/>
    <property type="match status" value="1"/>
</dbReference>
<keyword evidence="3" id="KW-0788">Thiol protease</keyword>
<evidence type="ECO:0000256" key="3">
    <source>
        <dbReference type="ARBA" id="ARBA00022807"/>
    </source>
</evidence>
<keyword evidence="2" id="KW-0053">Apoptosis</keyword>
<keyword evidence="3" id="KW-0645">Protease</keyword>
<dbReference type="GO" id="GO:0006508">
    <property type="term" value="P:proteolysis"/>
    <property type="evidence" value="ECO:0007669"/>
    <property type="project" value="InterPro"/>
</dbReference>
<dbReference type="GO" id="GO:0006915">
    <property type="term" value="P:apoptotic process"/>
    <property type="evidence" value="ECO:0007669"/>
    <property type="project" value="UniProtKB-KW"/>
</dbReference>
<comment type="similarity">
    <text evidence="1">Belongs to the peptidase C14B family.</text>
</comment>
<dbReference type="InterPro" id="IPR050452">
    <property type="entry name" value="Metacaspase"/>
</dbReference>
<proteinExistence type="inferred from homology"/>
<evidence type="ECO:0000313" key="6">
    <source>
        <dbReference type="Proteomes" id="UP000663843"/>
    </source>
</evidence>
<dbReference type="AlphaFoldDB" id="A0A8H3CWJ7"/>
<evidence type="ECO:0000256" key="1">
    <source>
        <dbReference type="ARBA" id="ARBA00009005"/>
    </source>
</evidence>
<evidence type="ECO:0000259" key="4">
    <source>
        <dbReference type="Pfam" id="PF00656"/>
    </source>
</evidence>
<feature type="domain" description="Peptidase C14 caspase" evidence="4">
    <location>
        <begin position="43"/>
        <end position="273"/>
    </location>
</feature>
<dbReference type="Gene3D" id="3.40.50.1460">
    <property type="match status" value="1"/>
</dbReference>
<comment type="caution">
    <text evidence="5">The sequence shown here is derived from an EMBL/GenBank/DDBJ whole genome shotgun (WGS) entry which is preliminary data.</text>
</comment>
<sequence>MTTLDSQATIRRLCQKVADVQALQSSQEIEIVTAPIDTKPPLHALVIGINQYKANVHLAAAVPDALAFREYLIDDLRVSEEQITTLLDEQAGRADIIKAFQNLAKPDNGIEHGDPIVIYYAGHGSKVDPPPERAADELVLCIIPQDTNEVDEVVPIPYFTIASLVHQIAQEKGNNITLIFDCSRSAASRNGSERSRFIDKADLPKLRPMQDIDIIQDALSGSSDFSDPTKLGLSLDNMDSHVMLAACGHGEAAFENGTEKYGYFTDALLKLLRGIKVDRLTYRGCAHRLPPLCTRQPQNPVCEGKNIHRIFFNAMVPGAKASFIAIKLNEFNEPCLQAGLVQGITPGSRFSVHESDTPGPTNPSIATLEVDKVDLFTGYLKDMDTGVQLPAACYGRQISYGTEKALDIFVTQEFVDATEPDKAWARAFSGDKERLILRPVERDLAAVVLSVNEEKKTTFTLNHPFSVQYGVQTLPTFINSPIPPVASYVIPILTALSQWNWHLRHIPDSRLFYRHIDLEFYKLELTGEYDDMGNPLFAPTGENLNLGGVVNVVASTEDYYGLRVINRSPQDLYVYPFDFSATGLDIVYRPIPILDSSASGPHLLKDEHLTIGYGAGGQYPFMFAIDEPIKFDITMLKLFVSTTPTDVQSLEQGGVFGERHVALDGIISDPFKESVWDALTLTLVQRQPHVGEEPAPLEQTENATTKSLESGIISLQTPEVEANDISVSALRASLMTTSTTADQASFAGRSDEPMLAQARSATAVTSVWFRTPELTQELLSSIHCMRLRTLAKQQAPAGADTTEQTGAYFEISVISSLDGLPKLMPSDTEMTYRSHSAPATPEYEWTDGPIFDETHEMWSNLEVGDCFEVVVCASGRGRVNDANQGSLTFW</sequence>